<feature type="domain" description="Outer membrane protein beta-barrel" evidence="6">
    <location>
        <begin position="367"/>
        <end position="765"/>
    </location>
</feature>
<evidence type="ECO:0000256" key="1">
    <source>
        <dbReference type="ARBA" id="ARBA00004442"/>
    </source>
</evidence>
<dbReference type="Pfam" id="PF14905">
    <property type="entry name" value="OMP_b-brl_3"/>
    <property type="match status" value="1"/>
</dbReference>
<keyword evidence="3" id="KW-0998">Cell outer membrane</keyword>
<comment type="subcellular location">
    <subcellularLocation>
        <location evidence="1">Cell outer membrane</location>
    </subcellularLocation>
</comment>
<evidence type="ECO:0000256" key="4">
    <source>
        <dbReference type="SAM" id="SignalP"/>
    </source>
</evidence>
<gene>
    <name evidence="7" type="ORF">SAMN02787073_1135</name>
</gene>
<evidence type="ECO:0000259" key="5">
    <source>
        <dbReference type="Pfam" id="PF07715"/>
    </source>
</evidence>
<keyword evidence="4" id="KW-0732">Signal</keyword>
<reference evidence="8" key="1">
    <citation type="submission" date="2016-11" db="EMBL/GenBank/DDBJ databases">
        <authorList>
            <person name="Varghese N."/>
            <person name="Submissions S."/>
        </authorList>
    </citation>
    <scope>NUCLEOTIDE SEQUENCE [LARGE SCALE GENOMIC DNA]</scope>
    <source>
        <strain evidence="8">YR203</strain>
    </source>
</reference>
<organism evidence="7 8">
    <name type="scientific">Chryseobacterium vrystaatense</name>
    <dbReference type="NCBI Taxonomy" id="307480"/>
    <lineage>
        <taxon>Bacteria</taxon>
        <taxon>Pseudomonadati</taxon>
        <taxon>Bacteroidota</taxon>
        <taxon>Flavobacteriia</taxon>
        <taxon>Flavobacteriales</taxon>
        <taxon>Weeksellaceae</taxon>
        <taxon>Chryseobacterium group</taxon>
        <taxon>Chryseobacterium</taxon>
    </lineage>
</organism>
<dbReference type="EMBL" id="FQVE01000001">
    <property type="protein sequence ID" value="SHE79129.1"/>
    <property type="molecule type" value="Genomic_DNA"/>
</dbReference>
<dbReference type="GO" id="GO:0009279">
    <property type="term" value="C:cell outer membrane"/>
    <property type="evidence" value="ECO:0007669"/>
    <property type="project" value="UniProtKB-SubCell"/>
</dbReference>
<protein>
    <submittedName>
        <fullName evidence="7">TonB-dependent Receptor Plug Domain</fullName>
    </submittedName>
</protein>
<proteinExistence type="predicted"/>
<dbReference type="InterPro" id="IPR037066">
    <property type="entry name" value="Plug_dom_sf"/>
</dbReference>
<dbReference type="RefSeq" id="WP_083536100.1">
    <property type="nucleotide sequence ID" value="NZ_FQVE01000001.1"/>
</dbReference>
<dbReference type="PANTHER" id="PTHR40980">
    <property type="entry name" value="PLUG DOMAIN-CONTAINING PROTEIN"/>
    <property type="match status" value="1"/>
</dbReference>
<name>A0A1M4WD14_9FLAO</name>
<dbReference type="InterPro" id="IPR012910">
    <property type="entry name" value="Plug_dom"/>
</dbReference>
<dbReference type="Proteomes" id="UP000184108">
    <property type="component" value="Unassembled WGS sequence"/>
</dbReference>
<dbReference type="PANTHER" id="PTHR40980:SF4">
    <property type="entry name" value="TONB-DEPENDENT RECEPTOR-LIKE BETA-BARREL DOMAIN-CONTAINING PROTEIN"/>
    <property type="match status" value="1"/>
</dbReference>
<dbReference type="Gene3D" id="2.40.170.20">
    <property type="entry name" value="TonB-dependent receptor, beta-barrel domain"/>
    <property type="match status" value="1"/>
</dbReference>
<evidence type="ECO:0000313" key="8">
    <source>
        <dbReference type="Proteomes" id="UP000184108"/>
    </source>
</evidence>
<evidence type="ECO:0000256" key="2">
    <source>
        <dbReference type="ARBA" id="ARBA00023136"/>
    </source>
</evidence>
<feature type="signal peptide" evidence="4">
    <location>
        <begin position="1"/>
        <end position="20"/>
    </location>
</feature>
<dbReference type="InterPro" id="IPR036942">
    <property type="entry name" value="Beta-barrel_TonB_sf"/>
</dbReference>
<dbReference type="Gene3D" id="2.170.130.10">
    <property type="entry name" value="TonB-dependent receptor, plug domain"/>
    <property type="match status" value="1"/>
</dbReference>
<feature type="chain" id="PRO_5013359093" evidence="4">
    <location>
        <begin position="21"/>
        <end position="787"/>
    </location>
</feature>
<dbReference type="AlphaFoldDB" id="A0A1M4WD14"/>
<accession>A0A1M4WD14</accession>
<evidence type="ECO:0000313" key="7">
    <source>
        <dbReference type="EMBL" id="SHE79129.1"/>
    </source>
</evidence>
<evidence type="ECO:0000259" key="6">
    <source>
        <dbReference type="Pfam" id="PF14905"/>
    </source>
</evidence>
<keyword evidence="2" id="KW-0472">Membrane</keyword>
<dbReference type="SUPFAM" id="SSF56935">
    <property type="entry name" value="Porins"/>
    <property type="match status" value="1"/>
</dbReference>
<dbReference type="Pfam" id="PF07715">
    <property type="entry name" value="Plug"/>
    <property type="match status" value="1"/>
</dbReference>
<sequence length="787" mass="91045">MKIKLWGLLILLFLSFLGKAQETVTGKVLDSETKIAISKAEISILNKSDRQIIKKILTDSLGVFQFNNSTDQSYFVIQKKEYETKKFDKTEDLFLIELKPSAETIAEVVIRSVSRSIKLNDGNMVMNVSGNKDFKTSANLLEVLRKTPGVSIDQEGGIFVGGRITPAVFIDGKPITMSSQELQAYLRALPPEMVESIEVNANPSSKYDAEFKGIIDIKLKRNGNLGWKGNYNGNAYANKFSYRENALNLSYNTEKMAYSLQTSYNNGISTYRYNALQKLANTNVMRTNTYQEDEGNVYSIQTGADFRMNDKNRLGISVRGNFRTSDRIRSGSLYTTNKDESQLIFNTESENPTEYSQKNYGITADYSFQKKGFKLNFLGNYLSVKNMQKDDFINRDKPTSKLLSYWKSDLLNKIDIQTAQIDVSQKMGNADLEAGMKYSYSDTNNNIRYDTLSVNDRFVFDPERSNMFSYKEKIWAGYVSYRQKFGKLQVNAGLRFENTQSISDAVTKDSVVSRNYLEWLPSISTTYAFNKSNELSLSYSRKITRPVFSQLNPFRFYFSPLNYWIGNPYLQPSFTSQMKLTYRYKNWVTSFTVGKEKDVLVRYPLYNPKTNVLEYLGTNLPYRKFAYLETSFPVKVAKWWNITGQVAGYYNDEFRPYLDEVFALKVYNYEVRVNQVFTLPKGYTVNLFANYESKTGNSLYIIKPRYTVDLSLQKSWFDSKLNTKISYNNMFDSYDQSLEFRHKQIMDNRLTHWWDSSRLILSVAYSFGSSKYQVKEIQKTEEENRAR</sequence>
<feature type="domain" description="TonB-dependent receptor plug" evidence="5">
    <location>
        <begin position="136"/>
        <end position="207"/>
    </location>
</feature>
<evidence type="ECO:0000256" key="3">
    <source>
        <dbReference type="ARBA" id="ARBA00023237"/>
    </source>
</evidence>
<dbReference type="InterPro" id="IPR041700">
    <property type="entry name" value="OMP_b-brl_3"/>
</dbReference>
<keyword evidence="7" id="KW-0675">Receptor</keyword>